<reference evidence="1" key="1">
    <citation type="submission" date="2020-03" db="EMBL/GenBank/DDBJ databases">
        <authorList>
            <person name="Weist P."/>
        </authorList>
    </citation>
    <scope>NUCLEOTIDE SEQUENCE</scope>
</reference>
<organism evidence="1 2">
    <name type="scientific">Pleuronectes platessa</name>
    <name type="common">European plaice</name>
    <dbReference type="NCBI Taxonomy" id="8262"/>
    <lineage>
        <taxon>Eukaryota</taxon>
        <taxon>Metazoa</taxon>
        <taxon>Chordata</taxon>
        <taxon>Craniata</taxon>
        <taxon>Vertebrata</taxon>
        <taxon>Euteleostomi</taxon>
        <taxon>Actinopterygii</taxon>
        <taxon>Neopterygii</taxon>
        <taxon>Teleostei</taxon>
        <taxon>Neoteleostei</taxon>
        <taxon>Acanthomorphata</taxon>
        <taxon>Carangaria</taxon>
        <taxon>Pleuronectiformes</taxon>
        <taxon>Pleuronectoidei</taxon>
        <taxon>Pleuronectidae</taxon>
        <taxon>Pleuronectes</taxon>
    </lineage>
</organism>
<name>A0A9N7VES7_PLEPL</name>
<keyword evidence="2" id="KW-1185">Reference proteome</keyword>
<dbReference type="Proteomes" id="UP001153269">
    <property type="component" value="Unassembled WGS sequence"/>
</dbReference>
<accession>A0A9N7VES7</accession>
<protein>
    <submittedName>
        <fullName evidence="1">Uncharacterized protein</fullName>
    </submittedName>
</protein>
<dbReference type="EMBL" id="CADEAL010003971">
    <property type="protein sequence ID" value="CAB1448268.1"/>
    <property type="molecule type" value="Genomic_DNA"/>
</dbReference>
<evidence type="ECO:0000313" key="2">
    <source>
        <dbReference type="Proteomes" id="UP001153269"/>
    </source>
</evidence>
<dbReference type="AlphaFoldDB" id="A0A9N7VES7"/>
<evidence type="ECO:0000313" key="1">
    <source>
        <dbReference type="EMBL" id="CAB1448268.1"/>
    </source>
</evidence>
<sequence>MDVDSLTHTEQLLGLPVSFYTASSSSQSGSNPHSSQYGFLLVSKIQDGAVPSREIIHSLPTDQFIQEEDCHTVGGGARRRAVLPVLLLGARSHQNCLMLNRWLPALAQPVGSASSGWLCPFLFDELAADHPTAQPLK</sequence>
<comment type="caution">
    <text evidence="1">The sequence shown here is derived from an EMBL/GenBank/DDBJ whole genome shotgun (WGS) entry which is preliminary data.</text>
</comment>
<proteinExistence type="predicted"/>
<gene>
    <name evidence="1" type="ORF">PLEPLA_LOCUS35925</name>
</gene>